<evidence type="ECO:0000313" key="5">
    <source>
        <dbReference type="Proteomes" id="UP000431264"/>
    </source>
</evidence>
<dbReference type="OrthoDB" id="9805629at2"/>
<keyword evidence="5" id="KW-1185">Reference proteome</keyword>
<dbReference type="PANTHER" id="PTHR30481">
    <property type="entry name" value="DNA ADENINE METHYLASE"/>
    <property type="match status" value="1"/>
</dbReference>
<reference evidence="5" key="1">
    <citation type="submission" date="2019-05" db="EMBL/GenBank/DDBJ databases">
        <title>Flavobacterium profundi sp. nov., isolated from a deep-sea seamount.</title>
        <authorList>
            <person name="Zhang D.-C."/>
        </authorList>
    </citation>
    <scope>NUCLEOTIDE SEQUENCE [LARGE SCALE GENOMIC DNA]</scope>
    <source>
        <strain evidence="5">TP390</strain>
    </source>
</reference>
<keyword evidence="3" id="KW-0949">S-adenosyl-L-methionine</keyword>
<dbReference type="InterPro" id="IPR012327">
    <property type="entry name" value="MeTrfase_D12"/>
</dbReference>
<gene>
    <name evidence="4" type="ORF">GOQ30_11425</name>
</gene>
<dbReference type="GO" id="GO:0043565">
    <property type="term" value="F:sequence-specific DNA binding"/>
    <property type="evidence" value="ECO:0007669"/>
    <property type="project" value="TreeGrafter"/>
</dbReference>
<dbReference type="GO" id="GO:0006298">
    <property type="term" value="P:mismatch repair"/>
    <property type="evidence" value="ECO:0007669"/>
    <property type="project" value="TreeGrafter"/>
</dbReference>
<dbReference type="InterPro" id="IPR029063">
    <property type="entry name" value="SAM-dependent_MTases_sf"/>
</dbReference>
<accession>A0A6I4ILU7</accession>
<dbReference type="GO" id="GO:1904047">
    <property type="term" value="F:S-adenosyl-L-methionine binding"/>
    <property type="evidence" value="ECO:0007669"/>
    <property type="project" value="TreeGrafter"/>
</dbReference>
<dbReference type="SUPFAM" id="SSF53335">
    <property type="entry name" value="S-adenosyl-L-methionine-dependent methyltransferases"/>
    <property type="match status" value="1"/>
</dbReference>
<dbReference type="Gene3D" id="3.40.50.150">
    <property type="entry name" value="Vaccinia Virus protein VP39"/>
    <property type="match status" value="2"/>
</dbReference>
<dbReference type="Proteomes" id="UP000431264">
    <property type="component" value="Unassembled WGS sequence"/>
</dbReference>
<dbReference type="Pfam" id="PF02086">
    <property type="entry name" value="MethyltransfD12"/>
    <property type="match status" value="1"/>
</dbReference>
<dbReference type="EMBL" id="WQLW01000008">
    <property type="protein sequence ID" value="MVO09769.1"/>
    <property type="molecule type" value="Genomic_DNA"/>
</dbReference>
<dbReference type="GO" id="GO:0032259">
    <property type="term" value="P:methylation"/>
    <property type="evidence" value="ECO:0007669"/>
    <property type="project" value="UniProtKB-KW"/>
</dbReference>
<evidence type="ECO:0000256" key="2">
    <source>
        <dbReference type="ARBA" id="ARBA00022679"/>
    </source>
</evidence>
<sequence>MCKELFNCFPEHKMRIELFFGAGGSYFHTPLPKYSILNDYDDDVTNLYHVVMNNRHEFEYQLTILPITESLIDYWKCNTEIEPIRKALRFIFLSNFTFVGKGDTLRLGLDNSKKTILKNIENTFLRLQNAKITNDDFRNVIGKISFSKKVLPKDKCFVYLDPNYLDRDNNYKLKNWTVKDTEDCFKIMVNCGIKCALSEFHYEPILDFASDYKMNVTTLKTRKNIKNRNTEILVTNYEIQQTKIHFII</sequence>
<organism evidence="4 5">
    <name type="scientific">Flavobacterium profundi</name>
    <dbReference type="NCBI Taxonomy" id="1774945"/>
    <lineage>
        <taxon>Bacteria</taxon>
        <taxon>Pseudomonadati</taxon>
        <taxon>Bacteroidota</taxon>
        <taxon>Flavobacteriia</taxon>
        <taxon>Flavobacteriales</taxon>
        <taxon>Flavobacteriaceae</taxon>
        <taxon>Flavobacterium</taxon>
    </lineage>
</organism>
<evidence type="ECO:0008006" key="6">
    <source>
        <dbReference type="Google" id="ProtNLM"/>
    </source>
</evidence>
<evidence type="ECO:0000313" key="4">
    <source>
        <dbReference type="EMBL" id="MVO09769.1"/>
    </source>
</evidence>
<dbReference type="AlphaFoldDB" id="A0A6I4ILU7"/>
<dbReference type="GO" id="GO:0009307">
    <property type="term" value="P:DNA restriction-modification system"/>
    <property type="evidence" value="ECO:0007669"/>
    <property type="project" value="InterPro"/>
</dbReference>
<proteinExistence type="predicted"/>
<dbReference type="GO" id="GO:0009007">
    <property type="term" value="F:site-specific DNA-methyltransferase (adenine-specific) activity"/>
    <property type="evidence" value="ECO:0007669"/>
    <property type="project" value="UniProtKB-EC"/>
</dbReference>
<protein>
    <recommendedName>
        <fullName evidence="6">DNA adenine methylase</fullName>
    </recommendedName>
</protein>
<evidence type="ECO:0000256" key="3">
    <source>
        <dbReference type="ARBA" id="ARBA00022691"/>
    </source>
</evidence>
<keyword evidence="1" id="KW-0489">Methyltransferase</keyword>
<name>A0A6I4ILU7_9FLAO</name>
<comment type="caution">
    <text evidence="4">The sequence shown here is derived from an EMBL/GenBank/DDBJ whole genome shotgun (WGS) entry which is preliminary data.</text>
</comment>
<evidence type="ECO:0000256" key="1">
    <source>
        <dbReference type="ARBA" id="ARBA00022603"/>
    </source>
</evidence>
<keyword evidence="2" id="KW-0808">Transferase</keyword>